<dbReference type="NCBIfam" id="NF005744">
    <property type="entry name" value="PRK07568.1"/>
    <property type="match status" value="1"/>
</dbReference>
<keyword evidence="3 7" id="KW-0032">Aminotransferase</keyword>
<dbReference type="GO" id="GO:0008483">
    <property type="term" value="F:transaminase activity"/>
    <property type="evidence" value="ECO:0007669"/>
    <property type="project" value="UniProtKB-KW"/>
</dbReference>
<reference evidence="7 8" key="1">
    <citation type="submission" date="2022-04" db="EMBL/GenBank/DDBJ databases">
        <title>Hymenobacter sp. isolated from the air.</title>
        <authorList>
            <person name="Won M."/>
            <person name="Lee C.-M."/>
            <person name="Woen H.-Y."/>
            <person name="Kwon S.-W."/>
        </authorList>
    </citation>
    <scope>NUCLEOTIDE SEQUENCE [LARGE SCALE GENOMIC DNA]</scope>
    <source>
        <strain evidence="8">5413 J-13</strain>
    </source>
</reference>
<dbReference type="InterPro" id="IPR050596">
    <property type="entry name" value="AspAT/PAT-like"/>
</dbReference>
<evidence type="ECO:0000313" key="7">
    <source>
        <dbReference type="EMBL" id="UOR04128.1"/>
    </source>
</evidence>
<dbReference type="InterPro" id="IPR015424">
    <property type="entry name" value="PyrdxlP-dep_Trfase"/>
</dbReference>
<dbReference type="CDD" id="cd00609">
    <property type="entry name" value="AAT_like"/>
    <property type="match status" value="1"/>
</dbReference>
<dbReference type="Gene3D" id="3.90.1150.10">
    <property type="entry name" value="Aspartate Aminotransferase, domain 1"/>
    <property type="match status" value="1"/>
</dbReference>
<dbReference type="InterPro" id="IPR004839">
    <property type="entry name" value="Aminotransferase_I/II_large"/>
</dbReference>
<evidence type="ECO:0000313" key="8">
    <source>
        <dbReference type="Proteomes" id="UP000829925"/>
    </source>
</evidence>
<dbReference type="GO" id="GO:0030170">
    <property type="term" value="F:pyridoxal phosphate binding"/>
    <property type="evidence" value="ECO:0007669"/>
    <property type="project" value="InterPro"/>
</dbReference>
<dbReference type="Proteomes" id="UP000829925">
    <property type="component" value="Chromosome"/>
</dbReference>
<evidence type="ECO:0000259" key="6">
    <source>
        <dbReference type="Pfam" id="PF00155"/>
    </source>
</evidence>
<dbReference type="AlphaFoldDB" id="A0A8T9SPR0"/>
<dbReference type="InterPro" id="IPR015421">
    <property type="entry name" value="PyrdxlP-dep_Trfase_major"/>
</dbReference>
<keyword evidence="5" id="KW-0663">Pyridoxal phosphate</keyword>
<dbReference type="InterPro" id="IPR015422">
    <property type="entry name" value="PyrdxlP-dep_Trfase_small"/>
</dbReference>
<keyword evidence="4" id="KW-0808">Transferase</keyword>
<evidence type="ECO:0000256" key="5">
    <source>
        <dbReference type="ARBA" id="ARBA00022898"/>
    </source>
</evidence>
<evidence type="ECO:0000256" key="2">
    <source>
        <dbReference type="ARBA" id="ARBA00007441"/>
    </source>
</evidence>
<dbReference type="EMBL" id="CP095053">
    <property type="protein sequence ID" value="UOR04128.1"/>
    <property type="molecule type" value="Genomic_DNA"/>
</dbReference>
<dbReference type="PANTHER" id="PTHR46383">
    <property type="entry name" value="ASPARTATE AMINOTRANSFERASE"/>
    <property type="match status" value="1"/>
</dbReference>
<dbReference type="RefSeq" id="WP_245091508.1">
    <property type="nucleotide sequence ID" value="NZ_CP095053.1"/>
</dbReference>
<dbReference type="Gene3D" id="3.40.640.10">
    <property type="entry name" value="Type I PLP-dependent aspartate aminotransferase-like (Major domain)"/>
    <property type="match status" value="1"/>
</dbReference>
<keyword evidence="8" id="KW-1185">Reference proteome</keyword>
<accession>A0A8T9SPR0</accession>
<comment type="similarity">
    <text evidence="2">Belongs to the class-I pyridoxal-phosphate-dependent aminotransferase family.</text>
</comment>
<dbReference type="PANTHER" id="PTHR46383:SF2">
    <property type="entry name" value="AMINOTRANSFERASE"/>
    <property type="match status" value="1"/>
</dbReference>
<protein>
    <submittedName>
        <fullName evidence="7">Pyridoxal phosphate-dependent aminotransferase</fullName>
    </submittedName>
</protein>
<dbReference type="SUPFAM" id="SSF53383">
    <property type="entry name" value="PLP-dependent transferases"/>
    <property type="match status" value="1"/>
</dbReference>
<proteinExistence type="inferred from homology"/>
<dbReference type="Pfam" id="PF00155">
    <property type="entry name" value="Aminotran_1_2"/>
    <property type="match status" value="1"/>
</dbReference>
<feature type="domain" description="Aminotransferase class I/classII large" evidence="6">
    <location>
        <begin position="33"/>
        <end position="384"/>
    </location>
</feature>
<evidence type="ECO:0000256" key="1">
    <source>
        <dbReference type="ARBA" id="ARBA00001933"/>
    </source>
</evidence>
<name>A0A8T9SPR0_9BACT</name>
<comment type="cofactor">
    <cofactor evidence="1">
        <name>pyridoxal 5'-phosphate</name>
        <dbReference type="ChEBI" id="CHEBI:597326"/>
    </cofactor>
</comment>
<dbReference type="KEGG" id="haei:MUN82_14385"/>
<evidence type="ECO:0000256" key="4">
    <source>
        <dbReference type="ARBA" id="ARBA00022679"/>
    </source>
</evidence>
<evidence type="ECO:0000256" key="3">
    <source>
        <dbReference type="ARBA" id="ARBA00022576"/>
    </source>
</evidence>
<sequence length="412" mass="45265">MLEISQRGQQMPMSPYRKLTPYADAAKQRGTGVYHLNIGQPDIETPPAMLAAVREAEIKVLEYSPSAGSGSYRQKLAAYYQRNHIPVQPEDILVTAGGSEAIFFAFMSCLNPEDEVVIPEPFYGAYISFAIATDVRIVPVVSTLDEGFALPPIEAFERVITPRTKAIMVCNPSNPTGYVYSEAELLQLLDLCRRHNLFFLSDEAYREYCYEGFATSALQLPGAEQHVVMVDTISKRYSACGARLGALVTKNPDVQAAALKFAQMRVSAPALAQLMGEAAAELPESYFEHTKAEYRARRDLMVRRLRAMPGVTCPTPGGAFYVMARLPVDDAGTFGRWLLEEFSYQGHTVMVSPAAGFYVTPGLGRDEVRLAYVLNLEKLDAALDCLEQGLAAYPGRLVQPIGDATPALEARP</sequence>
<organism evidence="7 8">
    <name type="scientific">Hymenobacter aerilatus</name>
    <dbReference type="NCBI Taxonomy" id="2932251"/>
    <lineage>
        <taxon>Bacteria</taxon>
        <taxon>Pseudomonadati</taxon>
        <taxon>Bacteroidota</taxon>
        <taxon>Cytophagia</taxon>
        <taxon>Cytophagales</taxon>
        <taxon>Hymenobacteraceae</taxon>
        <taxon>Hymenobacter</taxon>
    </lineage>
</organism>
<dbReference type="GO" id="GO:0006520">
    <property type="term" value="P:amino acid metabolic process"/>
    <property type="evidence" value="ECO:0007669"/>
    <property type="project" value="InterPro"/>
</dbReference>
<gene>
    <name evidence="7" type="ORF">MUN82_14385</name>
</gene>